<dbReference type="PANTHER" id="PTHR10881:SF46">
    <property type="entry name" value="GOLGIN SUBFAMILY A MEMBER 2"/>
    <property type="match status" value="1"/>
</dbReference>
<keyword evidence="1 2" id="KW-0175">Coiled coil</keyword>
<feature type="compositionally biased region" description="Polar residues" evidence="3">
    <location>
        <begin position="52"/>
        <end position="64"/>
    </location>
</feature>
<gene>
    <name evidence="5" type="primary">GOLGA2</name>
</gene>
<dbReference type="EMBL" id="ABDC03014911">
    <property type="status" value="NOT_ANNOTATED_CDS"/>
    <property type="molecule type" value="Genomic_DNA"/>
</dbReference>
<dbReference type="GO" id="GO:0000137">
    <property type="term" value="C:Golgi cis cisterna"/>
    <property type="evidence" value="ECO:0007669"/>
    <property type="project" value="TreeGrafter"/>
</dbReference>
<evidence type="ECO:0000256" key="3">
    <source>
        <dbReference type="SAM" id="MobiDB-lite"/>
    </source>
</evidence>
<evidence type="ECO:0000313" key="5">
    <source>
        <dbReference type="Ensembl" id="ENSMICP00000026723.2"/>
    </source>
</evidence>
<feature type="coiled-coil region" evidence="2">
    <location>
        <begin position="546"/>
        <end position="700"/>
    </location>
</feature>
<evidence type="ECO:0000256" key="1">
    <source>
        <dbReference type="ARBA" id="ARBA00023054"/>
    </source>
</evidence>
<reference evidence="5" key="3">
    <citation type="submission" date="2025-09" db="UniProtKB">
        <authorList>
            <consortium name="Ensembl"/>
        </authorList>
    </citation>
    <scope>IDENTIFICATION</scope>
</reference>
<dbReference type="GO" id="GO:0005801">
    <property type="term" value="C:cis-Golgi network"/>
    <property type="evidence" value="ECO:0007669"/>
    <property type="project" value="InterPro"/>
</dbReference>
<dbReference type="Proteomes" id="UP000694394">
    <property type="component" value="Chromosome 10"/>
</dbReference>
<protein>
    <submittedName>
        <fullName evidence="5">Golgin A2</fullName>
    </submittedName>
</protein>
<dbReference type="PANTHER" id="PTHR10881">
    <property type="entry name" value="GOLGIN SUBFAMILY A MEMBER-RELATED"/>
    <property type="match status" value="1"/>
</dbReference>
<proteinExistence type="predicted"/>
<organism evidence="5 6">
    <name type="scientific">Microcebus murinus</name>
    <name type="common">Gray mouse lemur</name>
    <name type="synonym">Lemur murinus</name>
    <dbReference type="NCBI Taxonomy" id="30608"/>
    <lineage>
        <taxon>Eukaryota</taxon>
        <taxon>Metazoa</taxon>
        <taxon>Chordata</taxon>
        <taxon>Craniata</taxon>
        <taxon>Vertebrata</taxon>
        <taxon>Euteleostomi</taxon>
        <taxon>Mammalia</taxon>
        <taxon>Eutheria</taxon>
        <taxon>Euarchontoglires</taxon>
        <taxon>Primates</taxon>
        <taxon>Strepsirrhini</taxon>
        <taxon>Lemuriformes</taxon>
        <taxon>Cheirogaleidae</taxon>
        <taxon>Microcebus</taxon>
    </lineage>
</organism>
<dbReference type="AlphaFoldDB" id="A0A8C5VS57"/>
<feature type="domain" description="Golgin subfamily A conserved" evidence="4">
    <location>
        <begin position="396"/>
        <end position="711"/>
    </location>
</feature>
<dbReference type="InterPro" id="IPR043976">
    <property type="entry name" value="GOLGA_cons_dom"/>
</dbReference>
<accession>A0A8C5VS57</accession>
<evidence type="ECO:0000259" key="4">
    <source>
        <dbReference type="Pfam" id="PF15070"/>
    </source>
</evidence>
<feature type="compositionally biased region" description="Low complexity" evidence="3">
    <location>
        <begin position="469"/>
        <end position="481"/>
    </location>
</feature>
<dbReference type="Pfam" id="PF15070">
    <property type="entry name" value="GOLGA2L5"/>
    <property type="match status" value="2"/>
</dbReference>
<evidence type="ECO:0000313" key="6">
    <source>
        <dbReference type="Proteomes" id="UP000694394"/>
    </source>
</evidence>
<evidence type="ECO:0000256" key="2">
    <source>
        <dbReference type="SAM" id="Coils"/>
    </source>
</evidence>
<feature type="domain" description="Golgin subfamily A conserved" evidence="4">
    <location>
        <begin position="721"/>
        <end position="877"/>
    </location>
</feature>
<dbReference type="GO" id="GO:0007030">
    <property type="term" value="P:Golgi organization"/>
    <property type="evidence" value="ECO:0007669"/>
    <property type="project" value="TreeGrafter"/>
</dbReference>
<reference evidence="5" key="1">
    <citation type="submission" date="2016-12" db="EMBL/GenBank/DDBJ databases">
        <title>Mouse lemur reference genome and diversity panel.</title>
        <authorList>
            <person name="Harris R."/>
            <person name="Larsen P."/>
            <person name="Liu Y."/>
            <person name="Hughes D.S."/>
            <person name="Murali S."/>
            <person name="Raveendran M."/>
            <person name="Korchina V."/>
            <person name="Wang M."/>
            <person name="Jhangiani S."/>
            <person name="Bandaranaike D."/>
            <person name="Bellair M."/>
            <person name="Blankenburg K."/>
            <person name="Chao H."/>
            <person name="Dahdouli M."/>
            <person name="Dinh H."/>
            <person name="Doddapaneni H."/>
            <person name="English A."/>
            <person name="Firestine M."/>
            <person name="Gnanaolivu R."/>
            <person name="Gross S."/>
            <person name="Hernandez B."/>
            <person name="Javaid M."/>
            <person name="Jayaseelan J."/>
            <person name="Jones J."/>
            <person name="Khan Z."/>
            <person name="Kovar C."/>
            <person name="Kurapati P."/>
            <person name="Le B."/>
            <person name="Lee S."/>
            <person name="Li M."/>
            <person name="Mathew T."/>
            <person name="Narasimhan A."/>
            <person name="Ngo D."/>
            <person name="Nguyen L."/>
            <person name="Okwuonu G."/>
            <person name="Ongeri F."/>
            <person name="Osuji N."/>
            <person name="Pu L.-L."/>
            <person name="Puazo M."/>
            <person name="Quiroz J."/>
            <person name="Raj R."/>
            <person name="Rajbhandari K."/>
            <person name="Reid J.G."/>
            <person name="Santibanez J."/>
            <person name="Sexton D."/>
            <person name="Skinner E."/>
            <person name="Vee V."/>
            <person name="Weissenberger G."/>
            <person name="Wu Y."/>
            <person name="Xin Y."/>
            <person name="Han Y."/>
            <person name="Campbell C."/>
            <person name="Brown A."/>
            <person name="Sullivan B."/>
            <person name="Shelton J."/>
            <person name="Brown S."/>
            <person name="Dudchenko O."/>
            <person name="Machol I."/>
            <person name="Durand N."/>
            <person name="Shamim M."/>
            <person name="Lieberman A."/>
            <person name="Muzny D.M."/>
            <person name="Richards S."/>
            <person name="Yoder A."/>
            <person name="Worley K.C."/>
            <person name="Rogers J."/>
            <person name="Gibbs R.A."/>
        </authorList>
    </citation>
    <scope>NUCLEOTIDE SEQUENCE [LARGE SCALE GENOMIC DNA]</scope>
</reference>
<dbReference type="Ensembl" id="ENSMICT00000038698.2">
    <property type="protein sequence ID" value="ENSMICP00000026723.2"/>
    <property type="gene ID" value="ENSMICG00000036450.2"/>
</dbReference>
<dbReference type="InterPro" id="IPR024858">
    <property type="entry name" value="GOLGA"/>
</dbReference>
<feature type="region of interest" description="Disordered" evidence="3">
    <location>
        <begin position="455"/>
        <end position="481"/>
    </location>
</feature>
<keyword evidence="6" id="KW-1185">Reference proteome</keyword>
<dbReference type="Pfam" id="PF19046">
    <property type="entry name" value="GM130_C"/>
    <property type="match status" value="1"/>
</dbReference>
<feature type="region of interest" description="Disordered" evidence="3">
    <location>
        <begin position="1"/>
        <end position="115"/>
    </location>
</feature>
<reference evidence="5" key="2">
    <citation type="submission" date="2025-08" db="UniProtKB">
        <authorList>
            <consortium name="Ensembl"/>
        </authorList>
    </citation>
    <scope>IDENTIFICATION</scope>
</reference>
<dbReference type="GO" id="GO:0032580">
    <property type="term" value="C:Golgi cisterna membrane"/>
    <property type="evidence" value="ECO:0007669"/>
    <property type="project" value="TreeGrafter"/>
</dbReference>
<dbReference type="InterPro" id="IPR043937">
    <property type="entry name" value="GOLGA_C"/>
</dbReference>
<feature type="compositionally biased region" description="Polar residues" evidence="3">
    <location>
        <begin position="94"/>
        <end position="112"/>
    </location>
</feature>
<sequence>MSSCRSHIYPPPHGMSEENRQQKLARARKKLAEYQLKHNLPSSYIKKKKENVNNGSSSETTATDSCCPPEDVSLGCGVPSRDNTESLGGHSTDDSLSPGSVPSPNARLTSTETLKDHDVDDVSDLVDKIETFSSTESLRQLSQHINSLVSESSSYVNGTGFSSSIDLKEMENRYHELAVALDSSYLTNKQLSSKVEELQQHNQELMDQLEKEKKEYQQKSMKEQGALREQLQVHIQTIGILVSEKSDLHSALVHTQQAIRQKEGESEDLASRLHSSRQRIGDLERTLSAVSTKQKQVDKDNKELTKERDALKMELYKNNKNNEDLKQTNSELEEKLRFLVSEKEALKRQFDEMQKKLDFSELLLLQFATPTEAQNSSLQLQQILDDREKLEKRVAEMKRLQIDRDHYLAILKGDTAMWQEKMKEMSEKMHILKEEKEHSVTQVRELEASLAELKSQIAEPRPPEPPAGPSETEQQLQAEAEQLQKQLESLEGQLHAQLQENESLSHQNLEQWQRLRVLEQQAEMWGDQAEERKKILETMQNDRATISRAVSQNLELKKQLAELQDGFIKLSNDKMEITSALQSEQHVKMELAKKLGQLQEKLGELKETVELKNDEAKSLQQERDQYLLYVQQYHAAAYQQLVSEKETLHRELLQQTQAVDQLQQEKVQGAMVAERARQELQETQERLEAASQQNQQLQAQLSLMAPSWEGSSLLPFVCKSFVTSFNSALASAEEEQAQLSGRLTEQQVRCLALQAAAGPGTGGDVVSGETYRALQVDMEKLQNRFVELMREKVDLKEQVDELEHRCIQLAGETETIGEYVTLYQYQRAALKKQQHENEEYVREMAREKEDMKAKMLELQGLVMQLLNQHDKDHGKVLLDTHSAAQEPIPGPSALQELDAPEQGDFYEVSLANKEPAEVAKRGAAPENHAAQQIMELLHQIQSPSDKTGLGVNPCLPLFYRNKEKNHFKVWIA</sequence>
<feature type="coiled-coil region" evidence="2">
    <location>
        <begin position="729"/>
        <end position="868"/>
    </location>
</feature>
<dbReference type="GeneTree" id="ENSGT00530000062932"/>
<name>A0A8C5VS57_MICMU</name>
<feature type="coiled-coil region" evidence="2">
    <location>
        <begin position="188"/>
        <end position="226"/>
    </location>
</feature>